<sequence>MARSSQKYTPVGQNDSEDSNVGSSAENGAVSDPVLPPNPPAYQDDRADDFERSMEHFEFEDAAQTEETSKVERLKRKFRHYVVLPVRERITDPLAVLVAIVSLKFDYYLSKIGNPLILKRFVYVLFVSGFIYYVSTSGLLPNGKTAGSRGMFSDQAQLMAYAKQALDMSKMESDLEFISSMSHMAGTKGDLAVAQYIKEAFANNGLRLVGDAAFETYLNYPGNATLVVRSSIGENLNLDLTDQNFNPLSVEGEVLDAQLVYGHLGTDQDFKLLSQNGLPGENTILLMRYDLYPGEQVLRAQERGYKGIIFVSDGYGDEQIDSVQQASVHNFRISMGDPLSPGWSSATSKRLTLAESSIVPKIPTVPVSRRQGESLQRLLAHSQGAQFEDGWYSGSAGGVTVDFSLKPVGRKEHVTWSIVGKIEGREQDDKAIILSAARDSACTGCTYPNYGTATLLSLVQLFQQAKYKFGWKPLRNIYFISYDASEFGHAGATELLESESLKIREEIYALLDISQLGIDPDGQKLNIQSHPLLFEFFKDETSRTGFETNITHVNQYGDWSAYLTNGIPVAILSAPHILERKYPIYTCNDTFERFSKHISSDFWERSSELTLYVLQTCLRLIDLPMIPFDIETYVISLELLLQDLERSSVALELNFHDLVEALSRWKRIGERVNSWIRSWQKIVLIQNEGLEPSLLSVNRWAWNRRLSNLEKRHCVAQGLPNRSFYKNVLFGPTLKNQAPHDSWSFPGIRDAITDGDKQRAQDQISLAAGLLHNSAALLLDNSEENRLQ</sequence>
<feature type="domain" description="Transferrin receptor-like dimerisation" evidence="3">
    <location>
        <begin position="653"/>
        <end position="778"/>
    </location>
</feature>
<dbReference type="EMBL" id="LT598480">
    <property type="protein sequence ID" value="SCV02527.1"/>
    <property type="molecule type" value="Genomic_DNA"/>
</dbReference>
<evidence type="ECO:0000256" key="2">
    <source>
        <dbReference type="SAM" id="Phobius"/>
    </source>
</evidence>
<dbReference type="SUPFAM" id="SSF52025">
    <property type="entry name" value="PA domain"/>
    <property type="match status" value="1"/>
</dbReference>
<evidence type="ECO:0000259" key="3">
    <source>
        <dbReference type="Pfam" id="PF04253"/>
    </source>
</evidence>
<dbReference type="PANTHER" id="PTHR10404:SF72">
    <property type="entry name" value="ZINC METALLOPROTEASE TRE2-RELATED"/>
    <property type="match status" value="1"/>
</dbReference>
<dbReference type="CDD" id="cd03874">
    <property type="entry name" value="M28_PMSA_TfR_like"/>
    <property type="match status" value="1"/>
</dbReference>
<dbReference type="AlphaFoldDB" id="A0A1G4KDK9"/>
<dbReference type="Gene3D" id="1.20.930.40">
    <property type="entry name" value="Transferrin receptor-like, dimerisation domain"/>
    <property type="match status" value="1"/>
</dbReference>
<proteinExistence type="predicted"/>
<dbReference type="PANTHER" id="PTHR10404">
    <property type="entry name" value="N-ACETYLATED-ALPHA-LINKED ACIDIC DIPEPTIDASE"/>
    <property type="match status" value="1"/>
</dbReference>
<keyword evidence="2" id="KW-1133">Transmembrane helix</keyword>
<evidence type="ECO:0000313" key="5">
    <source>
        <dbReference type="Proteomes" id="UP000191144"/>
    </source>
</evidence>
<dbReference type="OrthoDB" id="5841748at2759"/>
<dbReference type="Gene3D" id="3.40.630.10">
    <property type="entry name" value="Zn peptidases"/>
    <property type="match status" value="1"/>
</dbReference>
<dbReference type="Proteomes" id="UP000191144">
    <property type="component" value="Chromosome H"/>
</dbReference>
<dbReference type="InterPro" id="IPR007365">
    <property type="entry name" value="TFR-like_dimer_dom"/>
</dbReference>
<dbReference type="Pfam" id="PF04253">
    <property type="entry name" value="TFR_dimer"/>
    <property type="match status" value="1"/>
</dbReference>
<dbReference type="InterPro" id="IPR046450">
    <property type="entry name" value="PA_dom_sf"/>
</dbReference>
<dbReference type="GO" id="GO:0004180">
    <property type="term" value="F:carboxypeptidase activity"/>
    <property type="evidence" value="ECO:0007669"/>
    <property type="project" value="TreeGrafter"/>
</dbReference>
<name>A0A1G4KDK9_9SACH</name>
<feature type="transmembrane region" description="Helical" evidence="2">
    <location>
        <begin position="121"/>
        <end position="140"/>
    </location>
</feature>
<evidence type="ECO:0000313" key="4">
    <source>
        <dbReference type="EMBL" id="SCV02527.1"/>
    </source>
</evidence>
<evidence type="ECO:0000256" key="1">
    <source>
        <dbReference type="SAM" id="MobiDB-lite"/>
    </source>
</evidence>
<keyword evidence="2" id="KW-0472">Membrane</keyword>
<keyword evidence="5" id="KW-1185">Reference proteome</keyword>
<feature type="region of interest" description="Disordered" evidence="1">
    <location>
        <begin position="1"/>
        <end position="47"/>
    </location>
</feature>
<accession>A0A1G4KDK9</accession>
<dbReference type="InterPro" id="IPR039373">
    <property type="entry name" value="Peptidase_M28B"/>
</dbReference>
<feature type="compositionally biased region" description="Polar residues" evidence="1">
    <location>
        <begin position="1"/>
        <end position="26"/>
    </location>
</feature>
<keyword evidence="2" id="KW-0812">Transmembrane</keyword>
<dbReference type="SUPFAM" id="SSF47672">
    <property type="entry name" value="Transferrin receptor-like dimerisation domain"/>
    <property type="match status" value="1"/>
</dbReference>
<organism evidence="4 5">
    <name type="scientific">Lachancea meyersii CBS 8951</name>
    <dbReference type="NCBI Taxonomy" id="1266667"/>
    <lineage>
        <taxon>Eukaryota</taxon>
        <taxon>Fungi</taxon>
        <taxon>Dikarya</taxon>
        <taxon>Ascomycota</taxon>
        <taxon>Saccharomycotina</taxon>
        <taxon>Saccharomycetes</taxon>
        <taxon>Saccharomycetales</taxon>
        <taxon>Saccharomycetaceae</taxon>
        <taxon>Lachancea</taxon>
    </lineage>
</organism>
<protein>
    <submittedName>
        <fullName evidence="4">LAME_0H02410g1_1</fullName>
    </submittedName>
</protein>
<dbReference type="SUPFAM" id="SSF53187">
    <property type="entry name" value="Zn-dependent exopeptidases"/>
    <property type="match status" value="1"/>
</dbReference>
<gene>
    <name evidence="4" type="ORF">LAME_0H02410G</name>
</gene>
<dbReference type="Gene3D" id="3.50.30.30">
    <property type="match status" value="1"/>
</dbReference>
<reference evidence="5" key="1">
    <citation type="submission" date="2016-03" db="EMBL/GenBank/DDBJ databases">
        <authorList>
            <person name="Devillers Hugo."/>
        </authorList>
    </citation>
    <scope>NUCLEOTIDE SEQUENCE [LARGE SCALE GENOMIC DNA]</scope>
</reference>
<dbReference type="InterPro" id="IPR036757">
    <property type="entry name" value="TFR-like_dimer_dom_sf"/>
</dbReference>